<name>A0A9P4QQG2_9PLEO</name>
<keyword evidence="3" id="KW-1185">Reference proteome</keyword>
<gene>
    <name evidence="2" type="ORF">EJ04DRAFT_76855</name>
</gene>
<dbReference type="EMBL" id="ML996253">
    <property type="protein sequence ID" value="KAF2729199.1"/>
    <property type="molecule type" value="Genomic_DNA"/>
</dbReference>
<sequence length="183" mass="20034">MHTHSLRFCPSFAMARIRDGGNLRKGVWTAEGSIVWQYINTSLWRRAKGAKQGRRAGVNGLRGGWLRQGARSNGRCADLTAARPPRFSMHSQARVIKTGCVTCLLVPHHMSPSPARGGWAGGGGSHVSPQGKAGAVKPSSKKANGTFFCKACAWNRRRRKQREYFRECCTALDLPRCTLGNLG</sequence>
<protein>
    <submittedName>
        <fullName evidence="2">Uncharacterized protein</fullName>
    </submittedName>
</protein>
<reference evidence="2" key="1">
    <citation type="journal article" date="2020" name="Stud. Mycol.">
        <title>101 Dothideomycetes genomes: a test case for predicting lifestyles and emergence of pathogens.</title>
        <authorList>
            <person name="Haridas S."/>
            <person name="Albert R."/>
            <person name="Binder M."/>
            <person name="Bloem J."/>
            <person name="Labutti K."/>
            <person name="Salamov A."/>
            <person name="Andreopoulos B."/>
            <person name="Baker S."/>
            <person name="Barry K."/>
            <person name="Bills G."/>
            <person name="Bluhm B."/>
            <person name="Cannon C."/>
            <person name="Castanera R."/>
            <person name="Culley D."/>
            <person name="Daum C."/>
            <person name="Ezra D."/>
            <person name="Gonzalez J."/>
            <person name="Henrissat B."/>
            <person name="Kuo A."/>
            <person name="Liang C."/>
            <person name="Lipzen A."/>
            <person name="Lutzoni F."/>
            <person name="Magnuson J."/>
            <person name="Mondo S."/>
            <person name="Nolan M."/>
            <person name="Ohm R."/>
            <person name="Pangilinan J."/>
            <person name="Park H.-J."/>
            <person name="Ramirez L."/>
            <person name="Alfaro M."/>
            <person name="Sun H."/>
            <person name="Tritt A."/>
            <person name="Yoshinaga Y."/>
            <person name="Zwiers L.-H."/>
            <person name="Turgeon B."/>
            <person name="Goodwin S."/>
            <person name="Spatafora J."/>
            <person name="Crous P."/>
            <person name="Grigoriev I."/>
        </authorList>
    </citation>
    <scope>NUCLEOTIDE SEQUENCE</scope>
    <source>
        <strain evidence="2">CBS 125425</strain>
    </source>
</reference>
<accession>A0A9P4QQG2</accession>
<evidence type="ECO:0000313" key="2">
    <source>
        <dbReference type="EMBL" id="KAF2729199.1"/>
    </source>
</evidence>
<dbReference type="AlphaFoldDB" id="A0A9P4QQG2"/>
<evidence type="ECO:0000313" key="3">
    <source>
        <dbReference type="Proteomes" id="UP000799444"/>
    </source>
</evidence>
<comment type="caution">
    <text evidence="2">The sequence shown here is derived from an EMBL/GenBank/DDBJ whole genome shotgun (WGS) entry which is preliminary data.</text>
</comment>
<proteinExistence type="predicted"/>
<dbReference type="Proteomes" id="UP000799444">
    <property type="component" value="Unassembled WGS sequence"/>
</dbReference>
<organism evidence="2 3">
    <name type="scientific">Polyplosphaeria fusca</name>
    <dbReference type="NCBI Taxonomy" id="682080"/>
    <lineage>
        <taxon>Eukaryota</taxon>
        <taxon>Fungi</taxon>
        <taxon>Dikarya</taxon>
        <taxon>Ascomycota</taxon>
        <taxon>Pezizomycotina</taxon>
        <taxon>Dothideomycetes</taxon>
        <taxon>Pleosporomycetidae</taxon>
        <taxon>Pleosporales</taxon>
        <taxon>Tetraplosphaeriaceae</taxon>
        <taxon>Polyplosphaeria</taxon>
    </lineage>
</organism>
<evidence type="ECO:0000256" key="1">
    <source>
        <dbReference type="SAM" id="MobiDB-lite"/>
    </source>
</evidence>
<feature type="region of interest" description="Disordered" evidence="1">
    <location>
        <begin position="115"/>
        <end position="139"/>
    </location>
</feature>